<dbReference type="AlphaFoldDB" id="A0A2T0MBG3"/>
<dbReference type="Gene3D" id="3.30.70.360">
    <property type="match status" value="1"/>
</dbReference>
<keyword evidence="9" id="KW-0170">Cobalt</keyword>
<dbReference type="InterPro" id="IPR050072">
    <property type="entry name" value="Peptidase_M20A"/>
</dbReference>
<reference evidence="11 12" key="1">
    <citation type="submission" date="2018-03" db="EMBL/GenBank/DDBJ databases">
        <title>Genomic Encyclopedia of Archaeal and Bacterial Type Strains, Phase II (KMG-II): from individual species to whole genera.</title>
        <authorList>
            <person name="Goeker M."/>
        </authorList>
    </citation>
    <scope>NUCLEOTIDE SEQUENCE [LARGE SCALE GENOMIC DNA]</scope>
    <source>
        <strain evidence="11 12">DSM 25027</strain>
    </source>
</reference>
<sequence>MTVEKILEKLVSFPVLGGESNISIINWIKEYIESFGIEVNLLPNEEGNKASLHCRIGPAEDGGVILSGHSDVVPVEGQDWTTDPFVLTDKGDGKLYGRGSCDMKGFLACCLAALPQMVKADLKKPIYFAFSYDEEIGCLAAPELARAINEHYRETPKYAIIGEPSLMEPIVGQKGIYILETYVNGSAGHSSRIKQEVSAIHESMRLILWLENKMNQLIADEQLDERFHPPHSTIHIGLVNGGIAPNVIADKAHFYWDLRTIPKDDIQSIVDEFDEYCRGREKELRKVFPDFTIKNVEHHPPVPHLDTKADDDVVDLIKRISGNSKLDTVSYAAEAGQFADEGFQSAICGPGSIEQAHRADEFIAKDQLAMGVKMLEKLIEELTSSSNFS</sequence>
<dbReference type="InterPro" id="IPR001261">
    <property type="entry name" value="ArgE/DapE_CS"/>
</dbReference>
<dbReference type="EMBL" id="PVYX01000002">
    <property type="protein sequence ID" value="PRX54841.1"/>
    <property type="molecule type" value="Genomic_DNA"/>
</dbReference>
<gene>
    <name evidence="11" type="ORF">CLV81_3245</name>
</gene>
<evidence type="ECO:0000313" key="12">
    <source>
        <dbReference type="Proteomes" id="UP000237640"/>
    </source>
</evidence>
<keyword evidence="6" id="KW-0479">Metal-binding</keyword>
<comment type="cofactor">
    <cofactor evidence="1">
        <name>Zn(2+)</name>
        <dbReference type="ChEBI" id="CHEBI:29105"/>
    </cofactor>
</comment>
<evidence type="ECO:0000256" key="9">
    <source>
        <dbReference type="ARBA" id="ARBA00023285"/>
    </source>
</evidence>
<dbReference type="OrthoDB" id="9792335at2"/>
<dbReference type="Gene3D" id="3.40.630.10">
    <property type="entry name" value="Zn peptidases"/>
    <property type="match status" value="1"/>
</dbReference>
<evidence type="ECO:0000313" key="11">
    <source>
        <dbReference type="EMBL" id="PRX54841.1"/>
    </source>
</evidence>
<dbReference type="InterPro" id="IPR011650">
    <property type="entry name" value="Peptidase_M20_dimer"/>
</dbReference>
<dbReference type="GO" id="GO:0046872">
    <property type="term" value="F:metal ion binding"/>
    <property type="evidence" value="ECO:0007669"/>
    <property type="project" value="UniProtKB-KW"/>
</dbReference>
<dbReference type="Proteomes" id="UP000237640">
    <property type="component" value="Unassembled WGS sequence"/>
</dbReference>
<dbReference type="PANTHER" id="PTHR43808">
    <property type="entry name" value="ACETYLORNITHINE DEACETYLASE"/>
    <property type="match status" value="1"/>
</dbReference>
<evidence type="ECO:0000256" key="7">
    <source>
        <dbReference type="ARBA" id="ARBA00022801"/>
    </source>
</evidence>
<evidence type="ECO:0000256" key="3">
    <source>
        <dbReference type="ARBA" id="ARBA00022490"/>
    </source>
</evidence>
<organism evidence="11 12">
    <name type="scientific">Flagellimonas meridianipacifica</name>
    <dbReference type="NCBI Taxonomy" id="1080225"/>
    <lineage>
        <taxon>Bacteria</taxon>
        <taxon>Pseudomonadati</taxon>
        <taxon>Bacteroidota</taxon>
        <taxon>Flavobacteriia</taxon>
        <taxon>Flavobacteriales</taxon>
        <taxon>Flavobacteriaceae</taxon>
        <taxon>Flagellimonas</taxon>
    </lineage>
</organism>
<dbReference type="SUPFAM" id="SSF55031">
    <property type="entry name" value="Bacterial exopeptidase dimerisation domain"/>
    <property type="match status" value="1"/>
</dbReference>
<dbReference type="SUPFAM" id="SSF53187">
    <property type="entry name" value="Zn-dependent exopeptidases"/>
    <property type="match status" value="1"/>
</dbReference>
<dbReference type="RefSeq" id="WP_106146274.1">
    <property type="nucleotide sequence ID" value="NZ_PVYX01000002.1"/>
</dbReference>
<dbReference type="NCBIfam" id="NF005710">
    <property type="entry name" value="PRK07522.1"/>
    <property type="match status" value="1"/>
</dbReference>
<keyword evidence="7" id="KW-0378">Hydrolase</keyword>
<dbReference type="PROSITE" id="PS00759">
    <property type="entry name" value="ARGE_DAPE_CPG2_2"/>
    <property type="match status" value="1"/>
</dbReference>
<keyword evidence="3" id="KW-0963">Cytoplasm</keyword>
<dbReference type="InterPro" id="IPR002933">
    <property type="entry name" value="Peptidase_M20"/>
</dbReference>
<proteinExistence type="inferred from homology"/>
<keyword evidence="5" id="KW-0028">Amino-acid biosynthesis</keyword>
<dbReference type="Pfam" id="PF01546">
    <property type="entry name" value="Peptidase_M20"/>
    <property type="match status" value="1"/>
</dbReference>
<dbReference type="PANTHER" id="PTHR43808:SF31">
    <property type="entry name" value="N-ACETYL-L-CITRULLINE DEACETYLASE"/>
    <property type="match status" value="1"/>
</dbReference>
<protein>
    <submittedName>
        <fullName evidence="11">Acetylornithine deacetylase</fullName>
    </submittedName>
</protein>
<comment type="caution">
    <text evidence="11">The sequence shown here is derived from an EMBL/GenBank/DDBJ whole genome shotgun (WGS) entry which is preliminary data.</text>
</comment>
<keyword evidence="8" id="KW-0862">Zinc</keyword>
<name>A0A2T0MBG3_9FLAO</name>
<evidence type="ECO:0000256" key="5">
    <source>
        <dbReference type="ARBA" id="ARBA00022605"/>
    </source>
</evidence>
<dbReference type="GO" id="GO:0008777">
    <property type="term" value="F:acetylornithine deacetylase activity"/>
    <property type="evidence" value="ECO:0007669"/>
    <property type="project" value="TreeGrafter"/>
</dbReference>
<evidence type="ECO:0000256" key="8">
    <source>
        <dbReference type="ARBA" id="ARBA00022833"/>
    </source>
</evidence>
<dbReference type="GO" id="GO:0006526">
    <property type="term" value="P:L-arginine biosynthetic process"/>
    <property type="evidence" value="ECO:0007669"/>
    <property type="project" value="UniProtKB-KW"/>
</dbReference>
<keyword evidence="4" id="KW-0055">Arginine biosynthesis</keyword>
<dbReference type="Pfam" id="PF07687">
    <property type="entry name" value="M20_dimer"/>
    <property type="match status" value="1"/>
</dbReference>
<evidence type="ECO:0000256" key="1">
    <source>
        <dbReference type="ARBA" id="ARBA00001947"/>
    </source>
</evidence>
<evidence type="ECO:0000256" key="4">
    <source>
        <dbReference type="ARBA" id="ARBA00022571"/>
    </source>
</evidence>
<keyword evidence="12" id="KW-1185">Reference proteome</keyword>
<evidence type="ECO:0000256" key="6">
    <source>
        <dbReference type="ARBA" id="ARBA00022723"/>
    </source>
</evidence>
<feature type="domain" description="Peptidase M20 dimerisation" evidence="10">
    <location>
        <begin position="171"/>
        <end position="281"/>
    </location>
</feature>
<dbReference type="InterPro" id="IPR010169">
    <property type="entry name" value="AcOrn-deacetyl"/>
</dbReference>
<dbReference type="NCBIfam" id="TIGR01892">
    <property type="entry name" value="AcOrn-deacetyl"/>
    <property type="match status" value="1"/>
</dbReference>
<comment type="similarity">
    <text evidence="2">Belongs to the peptidase M20A family. ArgE subfamily.</text>
</comment>
<accession>A0A2T0MBG3</accession>
<evidence type="ECO:0000259" key="10">
    <source>
        <dbReference type="Pfam" id="PF07687"/>
    </source>
</evidence>
<evidence type="ECO:0000256" key="2">
    <source>
        <dbReference type="ARBA" id="ARBA00005691"/>
    </source>
</evidence>
<dbReference type="InterPro" id="IPR036264">
    <property type="entry name" value="Bact_exopeptidase_dim_dom"/>
</dbReference>
<dbReference type="CDD" id="cd03894">
    <property type="entry name" value="M20_ArgE"/>
    <property type="match status" value="1"/>
</dbReference>